<dbReference type="EMBL" id="MG601576">
    <property type="protein sequence ID" value="AYA49901.1"/>
    <property type="molecule type" value="mRNA"/>
</dbReference>
<dbReference type="PRINTS" id="PR00947">
    <property type="entry name" value="CUTICLE"/>
</dbReference>
<reference evidence="4" key="1">
    <citation type="submission" date="2017-11" db="EMBL/GenBank/DDBJ databases">
        <authorList>
            <person name="Wang Y.-W."/>
            <person name="Wan P.-J."/>
            <person name="Li G.-Q."/>
        </authorList>
    </citation>
    <scope>NUCLEOTIDE SEQUENCE</scope>
</reference>
<dbReference type="PANTHER" id="PTHR10380:SF218">
    <property type="entry name" value="ADULT CUTICLE PROTEIN 65AA-RELATED"/>
    <property type="match status" value="1"/>
</dbReference>
<dbReference type="GO" id="GO:0008010">
    <property type="term" value="F:structural constituent of chitin-based larval cuticle"/>
    <property type="evidence" value="ECO:0007669"/>
    <property type="project" value="TreeGrafter"/>
</dbReference>
<dbReference type="InterPro" id="IPR050468">
    <property type="entry name" value="Cuticle_Struct_Prot"/>
</dbReference>
<proteinExistence type="evidence at transcript level"/>
<protein>
    <submittedName>
        <fullName evidence="4">Cuticular protein 24</fullName>
    </submittedName>
</protein>
<dbReference type="InterPro" id="IPR000618">
    <property type="entry name" value="Insect_cuticle"/>
</dbReference>
<organism evidence="4">
    <name type="scientific">Leptinotarsa decemlineata</name>
    <name type="common">Colorado potato beetle</name>
    <name type="synonym">Doryphora decemlineata</name>
    <dbReference type="NCBI Taxonomy" id="7539"/>
    <lineage>
        <taxon>Eukaryota</taxon>
        <taxon>Metazoa</taxon>
        <taxon>Ecdysozoa</taxon>
        <taxon>Arthropoda</taxon>
        <taxon>Hexapoda</taxon>
        <taxon>Insecta</taxon>
        <taxon>Pterygota</taxon>
        <taxon>Neoptera</taxon>
        <taxon>Endopterygota</taxon>
        <taxon>Coleoptera</taxon>
        <taxon>Polyphaga</taxon>
        <taxon>Cucujiformia</taxon>
        <taxon>Chrysomeloidea</taxon>
        <taxon>Chrysomelidae</taxon>
        <taxon>Chrysomelinae</taxon>
        <taxon>Doryphorini</taxon>
        <taxon>Leptinotarsa</taxon>
    </lineage>
</organism>
<dbReference type="OrthoDB" id="7255276at2759"/>
<dbReference type="PROSITE" id="PS51155">
    <property type="entry name" value="CHIT_BIND_RR_2"/>
    <property type="match status" value="1"/>
</dbReference>
<dbReference type="PROSITE" id="PS00233">
    <property type="entry name" value="CHIT_BIND_RR_1"/>
    <property type="match status" value="1"/>
</dbReference>
<accession>A0A3Q8HIG6</accession>
<evidence type="ECO:0000256" key="2">
    <source>
        <dbReference type="PROSITE-ProRule" id="PRU00497"/>
    </source>
</evidence>
<evidence type="ECO:0000256" key="3">
    <source>
        <dbReference type="SAM" id="SignalP"/>
    </source>
</evidence>
<keyword evidence="1 2" id="KW-0193">Cuticle</keyword>
<dbReference type="AlphaFoldDB" id="A0A3Q8HIG6"/>
<feature type="chain" id="PRO_5018669310" evidence="3">
    <location>
        <begin position="17"/>
        <end position="114"/>
    </location>
</feature>
<dbReference type="Pfam" id="PF00379">
    <property type="entry name" value="Chitin_bind_4"/>
    <property type="match status" value="1"/>
</dbReference>
<evidence type="ECO:0000256" key="1">
    <source>
        <dbReference type="ARBA" id="ARBA00022460"/>
    </source>
</evidence>
<dbReference type="GO" id="GO:0062129">
    <property type="term" value="C:chitin-based extracellular matrix"/>
    <property type="evidence" value="ECO:0007669"/>
    <property type="project" value="TreeGrafter"/>
</dbReference>
<name>A0A3Q8HIG6_LEPDE</name>
<feature type="signal peptide" evidence="3">
    <location>
        <begin position="1"/>
        <end position="16"/>
    </location>
</feature>
<keyword evidence="3" id="KW-0732">Signal</keyword>
<dbReference type="InterPro" id="IPR031311">
    <property type="entry name" value="CHIT_BIND_RR_consensus"/>
</dbReference>
<sequence>MKVIALALALIAVAAAAPPAIKVASGASKDAVILRYDSDNIGVGPYAYSVETSDGQVKEERGEIVDAGTKEEHIAVQGRFSYPGLDGVLYEVVYVADKDGFRAQGAHLPVAPSA</sequence>
<evidence type="ECO:0000313" key="4">
    <source>
        <dbReference type="EMBL" id="AYA49901.1"/>
    </source>
</evidence>
<dbReference type="PANTHER" id="PTHR10380">
    <property type="entry name" value="CUTICLE PROTEIN"/>
    <property type="match status" value="1"/>
</dbReference>